<feature type="domain" description="DUF1254" evidence="2">
    <location>
        <begin position="52"/>
        <end position="183"/>
    </location>
</feature>
<organism evidence="3">
    <name type="scientific">Leifsonia sp. NPDC080035</name>
    <dbReference type="NCBI Taxonomy" id="3143936"/>
    <lineage>
        <taxon>Bacteria</taxon>
        <taxon>Bacillati</taxon>
        <taxon>Actinomycetota</taxon>
        <taxon>Actinomycetes</taxon>
        <taxon>Micrococcales</taxon>
        <taxon>Microbacteriaceae</taxon>
        <taxon>Leifsonia</taxon>
    </lineage>
</organism>
<dbReference type="Gene3D" id="2.60.40.1610">
    <property type="entry name" value="Domain of unknown function DUF1254"/>
    <property type="match status" value="1"/>
</dbReference>
<dbReference type="AlphaFoldDB" id="A0AAU7G8F8"/>
<dbReference type="PANTHER" id="PTHR36509:SF2">
    <property type="entry name" value="BLL3101 PROTEIN"/>
    <property type="match status" value="1"/>
</dbReference>
<dbReference type="SUPFAM" id="SSF160935">
    <property type="entry name" value="VPA0735-like"/>
    <property type="match status" value="1"/>
</dbReference>
<reference evidence="3" key="1">
    <citation type="submission" date="2024-05" db="EMBL/GenBank/DDBJ databases">
        <title>The Natural Products Discovery Center: Release of the First 8490 Sequenced Strains for Exploring Actinobacteria Biosynthetic Diversity.</title>
        <authorList>
            <person name="Kalkreuter E."/>
            <person name="Kautsar S.A."/>
            <person name="Yang D."/>
            <person name="Bader C.D."/>
            <person name="Teijaro C.N."/>
            <person name="Fluegel L."/>
            <person name="Davis C.M."/>
            <person name="Simpson J.R."/>
            <person name="Lauterbach L."/>
            <person name="Steele A.D."/>
            <person name="Gui C."/>
            <person name="Meng S."/>
            <person name="Li G."/>
            <person name="Viehrig K."/>
            <person name="Ye F."/>
            <person name="Su P."/>
            <person name="Kiefer A.F."/>
            <person name="Nichols A."/>
            <person name="Cepeda A.J."/>
            <person name="Yan W."/>
            <person name="Fan B."/>
            <person name="Jiang Y."/>
            <person name="Adhikari A."/>
            <person name="Zheng C.-J."/>
            <person name="Schuster L."/>
            <person name="Cowan T.M."/>
            <person name="Smanski M.J."/>
            <person name="Chevrette M.G."/>
            <person name="de Carvalho L.P.S."/>
            <person name="Shen B."/>
        </authorList>
    </citation>
    <scope>NUCLEOTIDE SEQUENCE</scope>
    <source>
        <strain evidence="3">NPDC080035</strain>
    </source>
</reference>
<dbReference type="Pfam" id="PF06863">
    <property type="entry name" value="DUF1254"/>
    <property type="match status" value="1"/>
</dbReference>
<feature type="domain" description="DUF1214" evidence="1">
    <location>
        <begin position="336"/>
        <end position="444"/>
    </location>
</feature>
<dbReference type="Gene3D" id="2.60.120.600">
    <property type="entry name" value="Domain of unknown function DUF1214, C-terminal domain"/>
    <property type="match status" value="1"/>
</dbReference>
<accession>A0AAU7G8F8</accession>
<evidence type="ECO:0000259" key="2">
    <source>
        <dbReference type="Pfam" id="PF06863"/>
    </source>
</evidence>
<protein>
    <submittedName>
        <fullName evidence="3">DUF1254 domain-containing protein</fullName>
    </submittedName>
</protein>
<dbReference type="Pfam" id="PF06742">
    <property type="entry name" value="DUF1214"/>
    <property type="match status" value="1"/>
</dbReference>
<dbReference type="PANTHER" id="PTHR36509">
    <property type="entry name" value="BLL3101 PROTEIN"/>
    <property type="match status" value="1"/>
</dbReference>
<proteinExistence type="predicted"/>
<evidence type="ECO:0000313" key="3">
    <source>
        <dbReference type="EMBL" id="XBM46716.1"/>
    </source>
</evidence>
<evidence type="ECO:0000259" key="1">
    <source>
        <dbReference type="Pfam" id="PF06742"/>
    </source>
</evidence>
<dbReference type="InterPro" id="IPR010621">
    <property type="entry name" value="DUF1214"/>
</dbReference>
<dbReference type="EMBL" id="CP157390">
    <property type="protein sequence ID" value="XBM46716.1"/>
    <property type="molecule type" value="Genomic_DNA"/>
</dbReference>
<name>A0AAU7G8F8_9MICO</name>
<sequence>MTDHGNTDHGSAEHLAVLASEAFVVGYALVADVEQVERFAREGVGGIPSTPFNTFGHARSLAGPDDTFVSINNDTVYSIAQVDVGAGPLLLSVPDAGERYYVLQFVDAWTNNFAYIGTRATGNGAGEFLLVPPGWTQAEGEPGSATVVPFPTRIATIVGRWAVDGEDDLPAVHALQDALTLAPLLRPSGDADDRDAFADGIPAVPESGSEALTFFERMRVWSQAFPPAEHDRVALASYEELGLTGPVPIADQPDTVKAALEAGYAVGKEALEASLRTGVPLTDGWQVNLHAFDYNTDFLGIGTIDSPEWRMADPKTRYAHRAAAALGGLWGNHAYEAAYVATYVDADGDALSGEHVYRLRLQPTPPVDAFWSITMYDLPHYYLVANPIGRYSLGDRTRGIVYDDDGGLTITMSATRPTDERAAANWLPTPDGAFRPLLRMYVPRADVLTGAYRLAAIEKVA</sequence>
<dbReference type="InterPro" id="IPR037050">
    <property type="entry name" value="DUF1254_sf"/>
</dbReference>
<dbReference type="InterPro" id="IPR010679">
    <property type="entry name" value="DUF1254"/>
</dbReference>
<dbReference type="RefSeq" id="WP_348786698.1">
    <property type="nucleotide sequence ID" value="NZ_CP157390.1"/>
</dbReference>
<gene>
    <name evidence="3" type="ORF">AAME72_11515</name>
</gene>
<dbReference type="InterPro" id="IPR037049">
    <property type="entry name" value="DUF1214_C_sf"/>
</dbReference>